<organism evidence="2 3">
    <name type="scientific">Synechococcus elongatus PCC 11801</name>
    <dbReference type="NCBI Taxonomy" id="2219813"/>
    <lineage>
        <taxon>Bacteria</taxon>
        <taxon>Bacillati</taxon>
        <taxon>Cyanobacteriota</taxon>
        <taxon>Cyanophyceae</taxon>
        <taxon>Synechococcales</taxon>
        <taxon>Synechococcaceae</taxon>
        <taxon>Synechococcus</taxon>
    </lineage>
</organism>
<evidence type="ECO:0000313" key="2">
    <source>
        <dbReference type="EMBL" id="AZB71448.1"/>
    </source>
</evidence>
<proteinExistence type="predicted"/>
<evidence type="ECO:0000313" key="3">
    <source>
        <dbReference type="Proteomes" id="UP000267249"/>
    </source>
</evidence>
<sequence length="69" mass="7536">MTSINNRSFTAALLTAIALFSTTSMLLSLPEAAEANQKGKPVRCWVDRVTKQQMCAYQNSNGSLQLGTR</sequence>
<evidence type="ECO:0008006" key="4">
    <source>
        <dbReference type="Google" id="ProtNLM"/>
    </source>
</evidence>
<feature type="signal peptide" evidence="1">
    <location>
        <begin position="1"/>
        <end position="26"/>
    </location>
</feature>
<dbReference type="EMBL" id="CP030139">
    <property type="protein sequence ID" value="AZB71448.1"/>
    <property type="molecule type" value="Genomic_DNA"/>
</dbReference>
<reference evidence="2 3" key="1">
    <citation type="journal article" date="2018" name="Sci. Rep.">
        <title>Genome Features and Biochemical Characteristics of a Robust, Fast Growing and Naturally Transformable Cyanobacterium Synechococcus elongatus PCC 11801 Isolated from India.</title>
        <authorList>
            <person name="Jaiswal D."/>
            <person name="Sengupta A."/>
            <person name="Sohoni S."/>
            <person name="Sengupta S."/>
            <person name="Phadnavis A.G."/>
            <person name="Pakrasi H.B."/>
            <person name="Wangikar P.P."/>
        </authorList>
    </citation>
    <scope>NUCLEOTIDE SEQUENCE [LARGE SCALE GENOMIC DNA]</scope>
    <source>
        <strain evidence="2 3">PCC 11801</strain>
    </source>
</reference>
<name>A0AAN1UTE6_SYNEL</name>
<gene>
    <name evidence="2" type="ORF">DOP62_00750</name>
</gene>
<dbReference type="AlphaFoldDB" id="A0AAN1UTE6"/>
<protein>
    <recommendedName>
        <fullName evidence="4">DUF3172 domain-containing protein</fullName>
    </recommendedName>
</protein>
<feature type="chain" id="PRO_5042972890" description="DUF3172 domain-containing protein" evidence="1">
    <location>
        <begin position="27"/>
        <end position="69"/>
    </location>
</feature>
<keyword evidence="1" id="KW-0732">Signal</keyword>
<evidence type="ECO:0000256" key="1">
    <source>
        <dbReference type="SAM" id="SignalP"/>
    </source>
</evidence>
<dbReference type="RefSeq" id="WP_208674756.1">
    <property type="nucleotide sequence ID" value="NZ_CP030139.2"/>
</dbReference>
<dbReference type="Proteomes" id="UP000267249">
    <property type="component" value="Chromosome"/>
</dbReference>
<accession>A0AAN1UTE6</accession>